<evidence type="ECO:0000256" key="3">
    <source>
        <dbReference type="ARBA" id="ARBA00022723"/>
    </source>
</evidence>
<evidence type="ECO:0000313" key="9">
    <source>
        <dbReference type="EMBL" id="KAK7756948.1"/>
    </source>
</evidence>
<evidence type="ECO:0000259" key="8">
    <source>
        <dbReference type="Pfam" id="PF02668"/>
    </source>
</evidence>
<evidence type="ECO:0000256" key="5">
    <source>
        <dbReference type="ARBA" id="ARBA00023002"/>
    </source>
</evidence>
<feature type="domain" description="TauD/TfdA-like" evidence="8">
    <location>
        <begin position="37"/>
        <end position="326"/>
    </location>
</feature>
<dbReference type="InterPro" id="IPR042098">
    <property type="entry name" value="TauD-like_sf"/>
</dbReference>
<organism evidence="9 10">
    <name type="scientific">Diatrype stigma</name>
    <dbReference type="NCBI Taxonomy" id="117547"/>
    <lineage>
        <taxon>Eukaryota</taxon>
        <taxon>Fungi</taxon>
        <taxon>Dikarya</taxon>
        <taxon>Ascomycota</taxon>
        <taxon>Pezizomycotina</taxon>
        <taxon>Sordariomycetes</taxon>
        <taxon>Xylariomycetidae</taxon>
        <taxon>Xylariales</taxon>
        <taxon>Diatrypaceae</taxon>
        <taxon>Diatrype</taxon>
    </lineage>
</organism>
<dbReference type="GO" id="GO:0046872">
    <property type="term" value="F:metal ion binding"/>
    <property type="evidence" value="ECO:0007669"/>
    <property type="project" value="UniProtKB-KW"/>
</dbReference>
<proteinExistence type="inferred from homology"/>
<dbReference type="Gene3D" id="3.60.130.10">
    <property type="entry name" value="Clavaminate synthase-like"/>
    <property type="match status" value="1"/>
</dbReference>
<evidence type="ECO:0000256" key="6">
    <source>
        <dbReference type="ARBA" id="ARBA00023004"/>
    </source>
</evidence>
<evidence type="ECO:0000256" key="1">
    <source>
        <dbReference type="ARBA" id="ARBA00001954"/>
    </source>
</evidence>
<dbReference type="PANTHER" id="PTHR30468">
    <property type="entry name" value="ALPHA-KETOGLUTARATE-DEPENDENT SULFONATE DIOXYGENASE"/>
    <property type="match status" value="1"/>
</dbReference>
<dbReference type="FunFam" id="3.60.130.10:FF:000005">
    <property type="entry name" value="TfdA family taurine dioxygenase"/>
    <property type="match status" value="1"/>
</dbReference>
<feature type="region of interest" description="Disordered" evidence="7">
    <location>
        <begin position="343"/>
        <end position="367"/>
    </location>
</feature>
<protein>
    <submittedName>
        <fullName evidence="9">SEA (Seh1-associated) complex subunit</fullName>
    </submittedName>
</protein>
<keyword evidence="5" id="KW-0560">Oxidoreductase</keyword>
<dbReference type="InterPro" id="IPR051323">
    <property type="entry name" value="AtsK-like"/>
</dbReference>
<keyword evidence="3" id="KW-0479">Metal-binding</keyword>
<dbReference type="SUPFAM" id="SSF51197">
    <property type="entry name" value="Clavaminate synthase-like"/>
    <property type="match status" value="1"/>
</dbReference>
<dbReference type="PANTHER" id="PTHR30468:SF10">
    <property type="entry name" value="TAUD_TFDA-LIKE DOMAIN-CONTAINING PROTEIN"/>
    <property type="match status" value="1"/>
</dbReference>
<keyword evidence="6" id="KW-0408">Iron</keyword>
<dbReference type="EMBL" id="JAKJXP020000004">
    <property type="protein sequence ID" value="KAK7756948.1"/>
    <property type="molecule type" value="Genomic_DNA"/>
</dbReference>
<dbReference type="Proteomes" id="UP001320420">
    <property type="component" value="Unassembled WGS sequence"/>
</dbReference>
<keyword evidence="10" id="KW-1185">Reference proteome</keyword>
<comment type="cofactor">
    <cofactor evidence="1">
        <name>Fe(2+)</name>
        <dbReference type="ChEBI" id="CHEBI:29033"/>
    </cofactor>
</comment>
<feature type="compositionally biased region" description="Basic and acidic residues" evidence="7">
    <location>
        <begin position="343"/>
        <end position="355"/>
    </location>
</feature>
<dbReference type="Pfam" id="PF02668">
    <property type="entry name" value="TauD"/>
    <property type="match status" value="1"/>
</dbReference>
<sequence>MAPSAIETEAIEVPIRTKSQKQKPLELSSALDQYESFDVTPVIGREFPKANLVEWLEAPNSDELIRDLAITIAQRGVVFFRAQDNLTNELQKKLIERLGQLSGRPATSSLHIHPVLNSEREFGGSDAEISTISSEQYKKLYKPRPNSQSWKRQDAQSWHSDIAFEPVPADFSSLRLVQLPKTGGDTLWASGYELYDRISEPYQKFLESLTATFEQPGFNRVAAANGFELYTQPRGSPENVGSELRAVHPVVRTNPVTGWKSLFPVGAHVKSIDGLTHEESRRLLDWFVELTVRNHDLQVRHRWQNPNDLAIWDNRSTFHTATYDIDGLGARFGNRVVGVGERPYFDPESKSRREALGLPQETPILDR</sequence>
<gene>
    <name evidence="9" type="primary">RTC1_2</name>
    <name evidence="9" type="ORF">SLS62_000964</name>
</gene>
<evidence type="ECO:0000313" key="10">
    <source>
        <dbReference type="Proteomes" id="UP001320420"/>
    </source>
</evidence>
<accession>A0AAN9YS54</accession>
<evidence type="ECO:0000256" key="4">
    <source>
        <dbReference type="ARBA" id="ARBA00022964"/>
    </source>
</evidence>
<reference evidence="9 10" key="1">
    <citation type="submission" date="2024-02" db="EMBL/GenBank/DDBJ databases">
        <title>De novo assembly and annotation of 12 fungi associated with fruit tree decline syndrome in Ontario, Canada.</title>
        <authorList>
            <person name="Sulman M."/>
            <person name="Ellouze W."/>
            <person name="Ilyukhin E."/>
        </authorList>
    </citation>
    <scope>NUCLEOTIDE SEQUENCE [LARGE SCALE GENOMIC DNA]</scope>
    <source>
        <strain evidence="9 10">M11/M66-122</strain>
    </source>
</reference>
<dbReference type="AlphaFoldDB" id="A0AAN9YS54"/>
<keyword evidence="4" id="KW-0223">Dioxygenase</keyword>
<comment type="similarity">
    <text evidence="2">Belongs to the TfdA dioxygenase family.</text>
</comment>
<evidence type="ECO:0000256" key="7">
    <source>
        <dbReference type="SAM" id="MobiDB-lite"/>
    </source>
</evidence>
<comment type="caution">
    <text evidence="9">The sequence shown here is derived from an EMBL/GenBank/DDBJ whole genome shotgun (WGS) entry which is preliminary data.</text>
</comment>
<evidence type="ECO:0000256" key="2">
    <source>
        <dbReference type="ARBA" id="ARBA00005896"/>
    </source>
</evidence>
<dbReference type="GO" id="GO:0016706">
    <property type="term" value="F:2-oxoglutarate-dependent dioxygenase activity"/>
    <property type="evidence" value="ECO:0007669"/>
    <property type="project" value="TreeGrafter"/>
</dbReference>
<dbReference type="GO" id="GO:0005737">
    <property type="term" value="C:cytoplasm"/>
    <property type="evidence" value="ECO:0007669"/>
    <property type="project" value="TreeGrafter"/>
</dbReference>
<name>A0AAN9YS54_9PEZI</name>
<dbReference type="InterPro" id="IPR003819">
    <property type="entry name" value="TauD/TfdA-like"/>
</dbReference>